<gene>
    <name evidence="2" type="ORF">BJY01DRAFT_244219</name>
</gene>
<comment type="caution">
    <text evidence="2">The sequence shown here is derived from an EMBL/GenBank/DDBJ whole genome shotgun (WGS) entry which is preliminary data.</text>
</comment>
<sequence>MIPEALQPTALLAHPKALSTHLQSLLAADPSPENLTKINTCILSQVHAEAIPASVFELWLQLTRQHSPSWFSTALVSALHDPTSYGVRRAAIKLAGRRLFRHGGDGWKKLGWDVLGGPRGVKEILDSLPLAEVRELVKGIFGRCDAAPSPKRMVEVSKCVEEFLDLVEQGTDPWTERPLLPHVSHLAAYCSVERVEELLRSRWDMWSPILHHFTRVHTPLLRQIGVGRVNMPKDVRLKILGRCRGALLSSKQAYDPIYFHDKDTQSSMSPGLVFGIDLLMVIEKEPSLHSEYEIEYWLEAIMKKAIRERLPFNSILQILNLALTAFQATALAQPKSGRGTSGWLYQPLSEAIAQFWSISRFGRVGGIAKGIVAKYQKRRRTKGLSAHRDALEKCLIEKVLQVKDKNFKARGQDPREFVLRVDGFLSLVHKEGRLELLQLLCRHSPHLEFDLAAWPPSQTEAELIPCWHLNILNTLPSDGCWFLFRRSLHNYQCEEFLPEYNDKDTNSHIPSWEAQCLLWATWESISPKGNVGFPITRKAISEMKQKATRAREHDERRRWAEKAIKLAVKTSSIDIFSETVEWSKRFIRDPMVFPSLIQEILSSVGPLLSCRVNLQGKACMSESKADLLREAQAGHQILEDILQTCLLLLREPWARTSVTRITQRVPYMLSAAVGGRMQAIRKRPCGKSISESELVEILLDPMVHILLEYERQGNMEGQTDFEWSRGKMAISGRRFSDEPAPVELAFMDQLAKARDKFWQQHRAQSDPNVLGLSAGWPRGLPIQDLVGGPASLYDVIKDQDPAPFISSRANQVLFGAVDTVMTIIKPEEKDHVDGFVDDLAIIIDALLINDDQAAKNRDILRVWDHYSQILKSHSVYLGLFQDWLVSKIRWQTDMAEAANIIRPRPSALQIRPTVSPVPTGSEIIEWDPHEGDYPPPPETVAHDEQEEPNKVPCTIFNCRMEGRYLPGPPFVRAIKDPQPTPERLSIWSTRLCSPAADTESLSRLVQDSVILAALLFLDTYTKTPRILRTKFPPDADYPRYTPIYLADEFIALYQSKSKTCTGEALGLPINALRRSAKRIPPQVLRDLIWSFLDTLKADPNASNYSTLLFRTFDLIEILLRTDKPQLATDVVVRVWKDFANESSLHRKISLVKLGRVLTPEQGRQMMKSFTGYVCDALQQSQQQANAEKKENRVFVKVTTAKMLAQALAEADFLSQSDRMEMLQTMFNSARHIDIRREIAAGLLELVSICDDENSEPYKVFSSMASSVAGPNERETTTETDWEVAENGQLGPLPYIAPGSERPVLELVVSTAANKVPEKLRSDYVLKVLLPLLQESTRQHTRWIAAMSARLGISISDLKLTEQEIGPFSPDLADRILSRWVEYLPGSYLQKYHRPWSLAYLQNGSFSRIDKALAVTTDGSLKEINVRDHWKNFLGSQRRRLAMFSLDNLLGPMVRKGTKVLNGLTTTLILGEFVVRAEVLIRNPVGYNKCSKQYSVRLEYALEPLRTLRKSRKECVSRVTNNTDKAALHHDLTNAMTRVVDICGNVRKEGWSPWIKELTADYPVTLPSNFEYDILMLPSPIYNPAVPGSDSAAELFTLRVLDLIRKYSDDPIMLLKFDSLEDIMGEMHLAGVKPCALRLGCAQREEYESQIEMCIRVKLVHRLLDRQRSSKGEVQDADLLEMIGEWKNSDIEFVRQRGWESYHSYCHSYR</sequence>
<accession>A0ABR4KLV1</accession>
<organism evidence="2 3">
    <name type="scientific">Aspergillus pseudoustus</name>
    <dbReference type="NCBI Taxonomy" id="1810923"/>
    <lineage>
        <taxon>Eukaryota</taxon>
        <taxon>Fungi</taxon>
        <taxon>Dikarya</taxon>
        <taxon>Ascomycota</taxon>
        <taxon>Pezizomycotina</taxon>
        <taxon>Eurotiomycetes</taxon>
        <taxon>Eurotiomycetidae</taxon>
        <taxon>Eurotiales</taxon>
        <taxon>Aspergillaceae</taxon>
        <taxon>Aspergillus</taxon>
        <taxon>Aspergillus subgen. Nidulantes</taxon>
    </lineage>
</organism>
<dbReference type="Proteomes" id="UP001610446">
    <property type="component" value="Unassembled WGS sequence"/>
</dbReference>
<proteinExistence type="predicted"/>
<evidence type="ECO:0008006" key="4">
    <source>
        <dbReference type="Google" id="ProtNLM"/>
    </source>
</evidence>
<dbReference type="EMBL" id="JBFXLU010000021">
    <property type="protein sequence ID" value="KAL2853249.1"/>
    <property type="molecule type" value="Genomic_DNA"/>
</dbReference>
<name>A0ABR4KLV1_9EURO</name>
<reference evidence="2 3" key="1">
    <citation type="submission" date="2024-07" db="EMBL/GenBank/DDBJ databases">
        <title>Section-level genome sequencing and comparative genomics of Aspergillus sections Usti and Cavernicolus.</title>
        <authorList>
            <consortium name="Lawrence Berkeley National Laboratory"/>
            <person name="Nybo J.L."/>
            <person name="Vesth T.C."/>
            <person name="Theobald S."/>
            <person name="Frisvad J.C."/>
            <person name="Larsen T.O."/>
            <person name="Kjaerboelling I."/>
            <person name="Rothschild-Mancinelli K."/>
            <person name="Lyhne E.K."/>
            <person name="Kogle M.E."/>
            <person name="Barry K."/>
            <person name="Clum A."/>
            <person name="Na H."/>
            <person name="Ledsgaard L."/>
            <person name="Lin J."/>
            <person name="Lipzen A."/>
            <person name="Kuo A."/>
            <person name="Riley R."/>
            <person name="Mondo S."/>
            <person name="Labutti K."/>
            <person name="Haridas S."/>
            <person name="Pangalinan J."/>
            <person name="Salamov A.A."/>
            <person name="Simmons B.A."/>
            <person name="Magnuson J.K."/>
            <person name="Chen J."/>
            <person name="Drula E."/>
            <person name="Henrissat B."/>
            <person name="Wiebenga A."/>
            <person name="Lubbers R.J."/>
            <person name="Gomes A.C."/>
            <person name="Makela M.R."/>
            <person name="Stajich J."/>
            <person name="Grigoriev I.V."/>
            <person name="Mortensen U.H."/>
            <person name="De Vries R.P."/>
            <person name="Baker S.E."/>
            <person name="Andersen M.R."/>
        </authorList>
    </citation>
    <scope>NUCLEOTIDE SEQUENCE [LARGE SCALE GENOMIC DNA]</scope>
    <source>
        <strain evidence="2 3">CBS 123904</strain>
    </source>
</reference>
<evidence type="ECO:0000256" key="1">
    <source>
        <dbReference type="SAM" id="MobiDB-lite"/>
    </source>
</evidence>
<feature type="region of interest" description="Disordered" evidence="1">
    <location>
        <begin position="928"/>
        <end position="947"/>
    </location>
</feature>
<evidence type="ECO:0000313" key="2">
    <source>
        <dbReference type="EMBL" id="KAL2853249.1"/>
    </source>
</evidence>
<protein>
    <recommendedName>
        <fullName evidence="4">Proteasome activator Blm10 mid region domain-containing protein</fullName>
    </recommendedName>
</protein>
<evidence type="ECO:0000313" key="3">
    <source>
        <dbReference type="Proteomes" id="UP001610446"/>
    </source>
</evidence>
<keyword evidence="3" id="KW-1185">Reference proteome</keyword>